<dbReference type="InterPro" id="IPR001360">
    <property type="entry name" value="Glyco_hydro_1"/>
</dbReference>
<accession>A0A0B5EP42</accession>
<keyword evidence="7" id="KW-0732">Signal</keyword>
<dbReference type="AlphaFoldDB" id="A0A0B5EP42"/>
<proteinExistence type="evidence at transcript level"/>
<evidence type="ECO:0000313" key="8">
    <source>
        <dbReference type="EMBL" id="AJE75666.1"/>
    </source>
</evidence>
<comment type="similarity">
    <text evidence="1 6">Belongs to the glycosyl hydrolase 1 family.</text>
</comment>
<feature type="chain" id="PRO_5002116036" evidence="7">
    <location>
        <begin position="23"/>
        <end position="498"/>
    </location>
</feature>
<evidence type="ECO:0000256" key="3">
    <source>
        <dbReference type="ARBA" id="ARBA00022801"/>
    </source>
</evidence>
<dbReference type="Gene3D" id="3.20.20.80">
    <property type="entry name" value="Glycosidases"/>
    <property type="match status" value="1"/>
</dbReference>
<dbReference type="PRINTS" id="PR00131">
    <property type="entry name" value="GLHYDRLASE1"/>
</dbReference>
<feature type="signal peptide" evidence="7">
    <location>
        <begin position="1"/>
        <end position="22"/>
    </location>
</feature>
<dbReference type="GO" id="GO:0008422">
    <property type="term" value="F:beta-glucosidase activity"/>
    <property type="evidence" value="ECO:0007669"/>
    <property type="project" value="TreeGrafter"/>
</dbReference>
<dbReference type="InterPro" id="IPR033132">
    <property type="entry name" value="GH_1_N_CS"/>
</dbReference>
<organism evidence="8">
    <name type="scientific">Chrysomela lapponica</name>
    <name type="common">Leaf beetle</name>
    <dbReference type="NCBI Taxonomy" id="153811"/>
    <lineage>
        <taxon>Eukaryota</taxon>
        <taxon>Metazoa</taxon>
        <taxon>Ecdysozoa</taxon>
        <taxon>Arthropoda</taxon>
        <taxon>Hexapoda</taxon>
        <taxon>Insecta</taxon>
        <taxon>Pterygota</taxon>
        <taxon>Neoptera</taxon>
        <taxon>Endopterygota</taxon>
        <taxon>Coleoptera</taxon>
        <taxon>Polyphaga</taxon>
        <taxon>Cucujiformia</taxon>
        <taxon>Chrysomeloidea</taxon>
        <taxon>Chrysomelidae</taxon>
        <taxon>Chrysomelinae</taxon>
        <taxon>Chrysomelini</taxon>
        <taxon>Chrysomela</taxon>
    </lineage>
</organism>
<protein>
    <submittedName>
        <fullName evidence="8">Putative glycosyl hydrolase</fullName>
    </submittedName>
</protein>
<evidence type="ECO:0000256" key="4">
    <source>
        <dbReference type="ARBA" id="ARBA00023180"/>
    </source>
</evidence>
<reference evidence="8" key="1">
    <citation type="journal article" date="2015" name="Insect Biochem. Mol. Biol.">
        <title>Glandular ?-glucosidases in juvenile Chrysomelina leaf beetles support the evolution of a host-plant-dependent chemical defense.</title>
        <authorList>
            <person name="Rahfeld P."/>
            <person name="Haeger W."/>
            <person name="Kirsch R."/>
            <person name="Pauls G."/>
            <person name="Becker T."/>
            <person name="Schulze E."/>
            <person name="Wielsch N."/>
            <person name="Wang D."/>
            <person name="Groth M."/>
            <person name="Brandt W."/>
            <person name="Boland W."/>
            <person name="Burse A."/>
        </authorList>
    </citation>
    <scope>NUCLEOTIDE SEQUENCE</scope>
    <source>
        <strain evidence="8">ClGH8</strain>
    </source>
</reference>
<dbReference type="Pfam" id="PF00232">
    <property type="entry name" value="Glyco_hydro_1"/>
    <property type="match status" value="1"/>
</dbReference>
<dbReference type="PROSITE" id="PS00653">
    <property type="entry name" value="GLYCOSYL_HYDROL_F1_2"/>
    <property type="match status" value="1"/>
</dbReference>
<evidence type="ECO:0000256" key="1">
    <source>
        <dbReference type="ARBA" id="ARBA00010838"/>
    </source>
</evidence>
<dbReference type="PANTHER" id="PTHR10353">
    <property type="entry name" value="GLYCOSYL HYDROLASE"/>
    <property type="match status" value="1"/>
</dbReference>
<evidence type="ECO:0000256" key="6">
    <source>
        <dbReference type="RuleBase" id="RU003690"/>
    </source>
</evidence>
<sequence>MASSSAFFIFILISYYSKKSYGEELNNKKFPKDFMFGAATASYQVEGAWNEDGKGENMWDHITHKVPSPIVNNDTGDVACDSYHKYKEDVAMLKEMGVDFYRFSLSWSRILPSGFDNEVNQLGVEHYRNLIKELRANNITPVVTIYHFDLPQTLQDLGGLQNDFFIDRFVDFARVCFREFGEDVKYWITFNEPWSICNIGYGFGWLNATAASPGIGEYLCSHNLLRAHAKAWRMYDEEFRNDQNGLLGITISGNWFEPSTNSSADIEASETLLQFTFGFYIHPIVHGDYPEVMRKNVDHRSALQGFSQSRLPKFTQDEVQLIQGTTDFLGINMYTSSLVTLEESDDISNISYTADTGVTSWQPEEWESSGSSWLKVYPKGARQLLKWLGTNYKGIKMIITENGYSDNDGELEDDKRISYYQRYLSNIRDAMEFDGVDLFGYTAWSLMDNFEWINGYSQKFGLYQVDFNSPNRTRTPKKSAKWYSKLTRTKCIVDDCTE</sequence>
<evidence type="ECO:0000256" key="7">
    <source>
        <dbReference type="SAM" id="SignalP"/>
    </source>
</evidence>
<dbReference type="PANTHER" id="PTHR10353:SF36">
    <property type="entry name" value="LP05116P"/>
    <property type="match status" value="1"/>
</dbReference>
<name>A0A0B5EP42_CHRLA</name>
<keyword evidence="4" id="KW-0325">Glycoprotein</keyword>
<dbReference type="FunFam" id="3.20.20.80:FF:000013">
    <property type="entry name" value="lactase-phlorizin hydrolase"/>
    <property type="match status" value="1"/>
</dbReference>
<dbReference type="EMBL" id="KP068695">
    <property type="protein sequence ID" value="AJE75666.1"/>
    <property type="molecule type" value="mRNA"/>
</dbReference>
<dbReference type="InterPro" id="IPR017853">
    <property type="entry name" value="GH"/>
</dbReference>
<dbReference type="SUPFAM" id="SSF51445">
    <property type="entry name" value="(Trans)glycosidases"/>
    <property type="match status" value="1"/>
</dbReference>
<comment type="subunit">
    <text evidence="2">Homodimer.</text>
</comment>
<keyword evidence="5" id="KW-0326">Glycosidase</keyword>
<evidence type="ECO:0000256" key="2">
    <source>
        <dbReference type="ARBA" id="ARBA00011738"/>
    </source>
</evidence>
<evidence type="ECO:0000256" key="5">
    <source>
        <dbReference type="ARBA" id="ARBA00023295"/>
    </source>
</evidence>
<dbReference type="GO" id="GO:0005975">
    <property type="term" value="P:carbohydrate metabolic process"/>
    <property type="evidence" value="ECO:0007669"/>
    <property type="project" value="InterPro"/>
</dbReference>
<keyword evidence="3 8" id="KW-0378">Hydrolase</keyword>